<dbReference type="Gene3D" id="3.30.450.350">
    <property type="entry name" value="CHASE domain"/>
    <property type="match status" value="1"/>
</dbReference>
<dbReference type="Pfam" id="PF02518">
    <property type="entry name" value="HATPase_c"/>
    <property type="match status" value="1"/>
</dbReference>
<dbReference type="InterPro" id="IPR050351">
    <property type="entry name" value="BphY/WalK/GraS-like"/>
</dbReference>
<comment type="caution">
    <text evidence="19">The sequence shown here is derived from an EMBL/GenBank/DDBJ whole genome shotgun (WGS) entry which is preliminary data.</text>
</comment>
<evidence type="ECO:0000256" key="3">
    <source>
        <dbReference type="ARBA" id="ARBA00004236"/>
    </source>
</evidence>
<feature type="compositionally biased region" description="Basic and acidic residues" evidence="15">
    <location>
        <begin position="724"/>
        <end position="739"/>
    </location>
</feature>
<dbReference type="SUPFAM" id="SSF55785">
    <property type="entry name" value="PYP-like sensor domain (PAS domain)"/>
    <property type="match status" value="1"/>
</dbReference>
<keyword evidence="12" id="KW-0902">Two-component regulatory system</keyword>
<dbReference type="GO" id="GO:0005886">
    <property type="term" value="C:plasma membrane"/>
    <property type="evidence" value="ECO:0007669"/>
    <property type="project" value="UniProtKB-SubCell"/>
</dbReference>
<dbReference type="EC" id="2.7.13.3" evidence="4"/>
<comment type="subcellular location">
    <subcellularLocation>
        <location evidence="3">Cell membrane</location>
    </subcellularLocation>
    <subcellularLocation>
        <location evidence="2">Membrane</location>
        <topology evidence="2">Multi-pass membrane protein</topology>
    </subcellularLocation>
</comment>
<accession>A0A919MPL2</accession>
<evidence type="ECO:0000256" key="6">
    <source>
        <dbReference type="ARBA" id="ARBA00022679"/>
    </source>
</evidence>
<evidence type="ECO:0000256" key="1">
    <source>
        <dbReference type="ARBA" id="ARBA00000085"/>
    </source>
</evidence>
<dbReference type="InterPro" id="IPR000014">
    <property type="entry name" value="PAS"/>
</dbReference>
<dbReference type="Pfam" id="PF00512">
    <property type="entry name" value="HisKA"/>
    <property type="match status" value="1"/>
</dbReference>
<name>A0A919MPL2_9ACTN</name>
<dbReference type="Pfam" id="PF13188">
    <property type="entry name" value="PAS_8"/>
    <property type="match status" value="1"/>
</dbReference>
<evidence type="ECO:0000256" key="8">
    <source>
        <dbReference type="ARBA" id="ARBA00022741"/>
    </source>
</evidence>
<dbReference type="RefSeq" id="WP_239162717.1">
    <property type="nucleotide sequence ID" value="NZ_BOMV01000025.1"/>
</dbReference>
<proteinExistence type="predicted"/>
<evidence type="ECO:0000313" key="19">
    <source>
        <dbReference type="EMBL" id="GIE95196.1"/>
    </source>
</evidence>
<keyword evidence="10" id="KW-0067">ATP-binding</keyword>
<dbReference type="Pfam" id="PF03924">
    <property type="entry name" value="CHASE"/>
    <property type="match status" value="1"/>
</dbReference>
<evidence type="ECO:0000256" key="2">
    <source>
        <dbReference type="ARBA" id="ARBA00004141"/>
    </source>
</evidence>
<evidence type="ECO:0000256" key="15">
    <source>
        <dbReference type="SAM" id="MobiDB-lite"/>
    </source>
</evidence>
<evidence type="ECO:0000256" key="5">
    <source>
        <dbReference type="ARBA" id="ARBA00022553"/>
    </source>
</evidence>
<dbReference type="SMART" id="SM00388">
    <property type="entry name" value="HisKA"/>
    <property type="match status" value="1"/>
</dbReference>
<dbReference type="PROSITE" id="PS50839">
    <property type="entry name" value="CHASE"/>
    <property type="match status" value="1"/>
</dbReference>
<dbReference type="GO" id="GO:0005524">
    <property type="term" value="F:ATP binding"/>
    <property type="evidence" value="ECO:0007669"/>
    <property type="project" value="UniProtKB-KW"/>
</dbReference>
<keyword evidence="5" id="KW-0597">Phosphoprotein</keyword>
<dbReference type="InterPro" id="IPR006189">
    <property type="entry name" value="CHASE_dom"/>
</dbReference>
<reference evidence="19" key="1">
    <citation type="submission" date="2021-01" db="EMBL/GenBank/DDBJ databases">
        <title>Whole genome shotgun sequence of Actinoplanes rishiriensis NBRC 108556.</title>
        <authorList>
            <person name="Komaki H."/>
            <person name="Tamura T."/>
        </authorList>
    </citation>
    <scope>NUCLEOTIDE SEQUENCE</scope>
    <source>
        <strain evidence="19">NBRC 108556</strain>
    </source>
</reference>
<dbReference type="Gene3D" id="3.30.450.20">
    <property type="entry name" value="PAS domain"/>
    <property type="match status" value="1"/>
</dbReference>
<evidence type="ECO:0000256" key="12">
    <source>
        <dbReference type="ARBA" id="ARBA00023012"/>
    </source>
</evidence>
<evidence type="ECO:0000256" key="11">
    <source>
        <dbReference type="ARBA" id="ARBA00022989"/>
    </source>
</evidence>
<dbReference type="PANTHER" id="PTHR42878:SF7">
    <property type="entry name" value="SENSOR HISTIDINE KINASE GLRK"/>
    <property type="match status" value="1"/>
</dbReference>
<keyword evidence="6" id="KW-0808">Transferase</keyword>
<dbReference type="AlphaFoldDB" id="A0A919MPL2"/>
<dbReference type="PROSITE" id="PS50109">
    <property type="entry name" value="HIS_KIN"/>
    <property type="match status" value="1"/>
</dbReference>
<evidence type="ECO:0000256" key="14">
    <source>
        <dbReference type="ARBA" id="ARBA00039401"/>
    </source>
</evidence>
<dbReference type="InterPro" id="IPR004358">
    <property type="entry name" value="Sig_transdc_His_kin-like_C"/>
</dbReference>
<dbReference type="InterPro" id="IPR003661">
    <property type="entry name" value="HisK_dim/P_dom"/>
</dbReference>
<keyword evidence="9" id="KW-0418">Kinase</keyword>
<feature type="domain" description="Histidine kinase" evidence="17">
    <location>
        <begin position="489"/>
        <end position="705"/>
    </location>
</feature>
<dbReference type="SMART" id="SM00387">
    <property type="entry name" value="HATPase_c"/>
    <property type="match status" value="1"/>
</dbReference>
<evidence type="ECO:0000259" key="18">
    <source>
        <dbReference type="PROSITE" id="PS50839"/>
    </source>
</evidence>
<feature type="domain" description="CHASE" evidence="18">
    <location>
        <begin position="136"/>
        <end position="242"/>
    </location>
</feature>
<dbReference type="CDD" id="cd00082">
    <property type="entry name" value="HisKA"/>
    <property type="match status" value="1"/>
</dbReference>
<feature type="region of interest" description="Disordered" evidence="15">
    <location>
        <begin position="706"/>
        <end position="776"/>
    </location>
</feature>
<protein>
    <recommendedName>
        <fullName evidence="14">Sensor-like histidine kinase SenX3</fullName>
        <ecNumber evidence="4">2.7.13.3</ecNumber>
    </recommendedName>
</protein>
<dbReference type="InterPro" id="IPR042240">
    <property type="entry name" value="CHASE_sf"/>
</dbReference>
<dbReference type="FunFam" id="3.30.565.10:FF:000006">
    <property type="entry name" value="Sensor histidine kinase WalK"/>
    <property type="match status" value="1"/>
</dbReference>
<evidence type="ECO:0000313" key="20">
    <source>
        <dbReference type="Proteomes" id="UP000636960"/>
    </source>
</evidence>
<dbReference type="GO" id="GO:0030295">
    <property type="term" value="F:protein kinase activator activity"/>
    <property type="evidence" value="ECO:0007669"/>
    <property type="project" value="TreeGrafter"/>
</dbReference>
<keyword evidence="20" id="KW-1185">Reference proteome</keyword>
<evidence type="ECO:0000256" key="7">
    <source>
        <dbReference type="ARBA" id="ARBA00022692"/>
    </source>
</evidence>
<dbReference type="SUPFAM" id="SSF55874">
    <property type="entry name" value="ATPase domain of HSP90 chaperone/DNA topoisomerase II/histidine kinase"/>
    <property type="match status" value="1"/>
</dbReference>
<comment type="catalytic activity">
    <reaction evidence="1">
        <text>ATP + protein L-histidine = ADP + protein N-phospho-L-histidine.</text>
        <dbReference type="EC" id="2.7.13.3"/>
    </reaction>
</comment>
<dbReference type="SMART" id="SM01079">
    <property type="entry name" value="CHASE"/>
    <property type="match status" value="1"/>
</dbReference>
<dbReference type="GO" id="GO:0000156">
    <property type="term" value="F:phosphorelay response regulator activity"/>
    <property type="evidence" value="ECO:0007669"/>
    <property type="project" value="TreeGrafter"/>
</dbReference>
<evidence type="ECO:0000256" key="9">
    <source>
        <dbReference type="ARBA" id="ARBA00022777"/>
    </source>
</evidence>
<keyword evidence="13 16" id="KW-0472">Membrane</keyword>
<sequence>MRPRGTTSRGLPAGLLFPAVALVVGITATLLVVADLRTTQRENADRVMDQRTEMARAAVLAETERYRSLVEATATGLATDDTITWDDFDAATAPLVSARLIGAASVSFVVPSSTAGIGATQRRWRAAGSGGLVLRPAPTAGEHYFTIFGRPLRTIGSPDGLDLAAAPEPAAAMVEARRMSRVAVSDTYVLLRDRNLPASQQQRSFVFAAPIWPRDNDPQFRGWIVLGMRGGDFLSGVLATVSQGQLDAELLAPTDRGDRPVVAAYDVAGKPDLARSRLLDVADRQWLLVTRAASARLPGAGSRLPATVLIHGIVITLMVAGLLYVLATGRIRALRRVREATADLEAAEAESRRQAGLLGAVMTSIGDGVGVVDENGEFLLHNPAAKQLLGVGDEAGGPEGWQQHYGLFRADGQTPFPLDELPLMRALRGESSDGVEMLVRNRARPEGILLSVDGRPLDPSAGQRGAVAVFHDITDLRRYENDLAVFAGVVAHDLKAPLTVVRGHCEVIEEALAEDRPAAAGPSVDRISHAVDRMAAMIDTLLAYATARDAPLRTRTVDLATLVADVLHDRTAHLPPAERPEVRVGPLPAVHADPAMLRHVLENLVGNAIKYVRPGGIARVEVTAAADVPGWVRIDVADRGIGIPDSDKPAIFEQFHRAHAESGYAGTGLGLAICQRIVERHGGEIGVADNPGGGTRFHFTLPVSRTVPQNKETEMTANDEPDDDARTRLERALAERAAMEELQMPGISPLPADDQPPARPSAGSTPAPPTGPGRTA</sequence>
<dbReference type="PRINTS" id="PR00344">
    <property type="entry name" value="BCTRLSENSOR"/>
</dbReference>
<dbReference type="InterPro" id="IPR036890">
    <property type="entry name" value="HATPase_C_sf"/>
</dbReference>
<dbReference type="SUPFAM" id="SSF47384">
    <property type="entry name" value="Homodimeric domain of signal transducing histidine kinase"/>
    <property type="match status" value="1"/>
</dbReference>
<evidence type="ECO:0000256" key="16">
    <source>
        <dbReference type="SAM" id="Phobius"/>
    </source>
</evidence>
<evidence type="ECO:0000259" key="17">
    <source>
        <dbReference type="PROSITE" id="PS50109"/>
    </source>
</evidence>
<evidence type="ECO:0000256" key="4">
    <source>
        <dbReference type="ARBA" id="ARBA00012438"/>
    </source>
</evidence>
<keyword evidence="7 16" id="KW-0812">Transmembrane</keyword>
<dbReference type="Proteomes" id="UP000636960">
    <property type="component" value="Unassembled WGS sequence"/>
</dbReference>
<dbReference type="InterPro" id="IPR036097">
    <property type="entry name" value="HisK_dim/P_sf"/>
</dbReference>
<evidence type="ECO:0000256" key="10">
    <source>
        <dbReference type="ARBA" id="ARBA00022840"/>
    </source>
</evidence>
<feature type="transmembrane region" description="Helical" evidence="16">
    <location>
        <begin position="308"/>
        <end position="327"/>
    </location>
</feature>
<gene>
    <name evidence="19" type="ORF">Ari01nite_26610</name>
</gene>
<dbReference type="Gene3D" id="1.10.287.130">
    <property type="match status" value="1"/>
</dbReference>
<dbReference type="GO" id="GO:0000155">
    <property type="term" value="F:phosphorelay sensor kinase activity"/>
    <property type="evidence" value="ECO:0007669"/>
    <property type="project" value="InterPro"/>
</dbReference>
<feature type="compositionally biased region" description="Pro residues" evidence="15">
    <location>
        <begin position="766"/>
        <end position="776"/>
    </location>
</feature>
<dbReference type="EMBL" id="BOMV01000025">
    <property type="protein sequence ID" value="GIE95196.1"/>
    <property type="molecule type" value="Genomic_DNA"/>
</dbReference>
<dbReference type="GO" id="GO:0007234">
    <property type="term" value="P:osmosensory signaling via phosphorelay pathway"/>
    <property type="evidence" value="ECO:0007669"/>
    <property type="project" value="TreeGrafter"/>
</dbReference>
<dbReference type="InterPro" id="IPR005467">
    <property type="entry name" value="His_kinase_dom"/>
</dbReference>
<keyword evidence="8" id="KW-0547">Nucleotide-binding</keyword>
<dbReference type="InterPro" id="IPR035965">
    <property type="entry name" value="PAS-like_dom_sf"/>
</dbReference>
<keyword evidence="11 16" id="KW-1133">Transmembrane helix</keyword>
<evidence type="ECO:0000256" key="13">
    <source>
        <dbReference type="ARBA" id="ARBA00023136"/>
    </source>
</evidence>
<dbReference type="CDD" id="cd00075">
    <property type="entry name" value="HATPase"/>
    <property type="match status" value="1"/>
</dbReference>
<dbReference type="InterPro" id="IPR003594">
    <property type="entry name" value="HATPase_dom"/>
</dbReference>
<organism evidence="19 20">
    <name type="scientific">Paractinoplanes rishiriensis</name>
    <dbReference type="NCBI Taxonomy" id="1050105"/>
    <lineage>
        <taxon>Bacteria</taxon>
        <taxon>Bacillati</taxon>
        <taxon>Actinomycetota</taxon>
        <taxon>Actinomycetes</taxon>
        <taxon>Micromonosporales</taxon>
        <taxon>Micromonosporaceae</taxon>
        <taxon>Paractinoplanes</taxon>
    </lineage>
</organism>
<dbReference type="Gene3D" id="3.30.565.10">
    <property type="entry name" value="Histidine kinase-like ATPase, C-terminal domain"/>
    <property type="match status" value="1"/>
</dbReference>
<feature type="transmembrane region" description="Helical" evidence="16">
    <location>
        <begin position="12"/>
        <end position="34"/>
    </location>
</feature>
<dbReference type="PANTHER" id="PTHR42878">
    <property type="entry name" value="TWO-COMPONENT HISTIDINE KINASE"/>
    <property type="match status" value="1"/>
</dbReference>